<comment type="caution">
    <text evidence="2">The sequence shown here is derived from an EMBL/GenBank/DDBJ whole genome shotgun (WGS) entry which is preliminary data.</text>
</comment>
<organism evidence="2 3">
    <name type="scientific">Pseudomonas amygdali pv. mori str. 301020</name>
    <dbReference type="NCBI Taxonomy" id="629261"/>
    <lineage>
        <taxon>Bacteria</taxon>
        <taxon>Pseudomonadati</taxon>
        <taxon>Pseudomonadota</taxon>
        <taxon>Gammaproteobacteria</taxon>
        <taxon>Pseudomonadales</taxon>
        <taxon>Pseudomonadaceae</taxon>
        <taxon>Pseudomonas</taxon>
        <taxon>Pseudomonas amygdali</taxon>
    </lineage>
</organism>
<proteinExistence type="predicted"/>
<reference evidence="2 3" key="1">
    <citation type="journal article" date="2011" name="PLoS Pathog.">
        <title>Dynamic evolution of pathogenicity revealed by sequencing and comparative genomics of 19 Pseudomonas syringae isolates.</title>
        <authorList>
            <person name="Baltrus D.A."/>
            <person name="Nishimura M.T."/>
            <person name="Romanchuk A."/>
            <person name="Chang J.H."/>
            <person name="Mukhtar M.S."/>
            <person name="Cherkis K."/>
            <person name="Roach J."/>
            <person name="Grant S.R."/>
            <person name="Jones C.D."/>
            <person name="Dangl J.L."/>
        </authorList>
    </citation>
    <scope>NUCLEOTIDE SEQUENCE [LARGE SCALE GENOMIC DNA]</scope>
    <source>
        <strain evidence="2 3">301020</strain>
    </source>
</reference>
<dbReference type="Proteomes" id="UP000003465">
    <property type="component" value="Unassembled WGS sequence"/>
</dbReference>
<evidence type="ECO:0000256" key="1">
    <source>
        <dbReference type="SAM" id="Phobius"/>
    </source>
</evidence>
<keyword evidence="1" id="KW-0472">Membrane</keyword>
<dbReference type="AlphaFoldDB" id="A0A656G788"/>
<protein>
    <submittedName>
        <fullName evidence="2">Amino acid transporter LysE</fullName>
    </submittedName>
</protein>
<feature type="transmembrane region" description="Helical" evidence="1">
    <location>
        <begin position="20"/>
        <end position="41"/>
    </location>
</feature>
<gene>
    <name evidence="2" type="ORF">PSYMO_08249</name>
</gene>
<name>A0A656G788_PSEA0</name>
<accession>A0A656G788</accession>
<sequence>MSASGQALAVCLRNVLRDPLGLRIFNGVMAVLLVASLYPLFVRALMPSYKASCKCPPACL</sequence>
<evidence type="ECO:0000313" key="3">
    <source>
        <dbReference type="Proteomes" id="UP000003465"/>
    </source>
</evidence>
<dbReference type="EMBL" id="AEAG01000318">
    <property type="protein sequence ID" value="EGH21484.1"/>
    <property type="molecule type" value="Genomic_DNA"/>
</dbReference>
<keyword evidence="1" id="KW-0812">Transmembrane</keyword>
<evidence type="ECO:0000313" key="2">
    <source>
        <dbReference type="EMBL" id="EGH21484.1"/>
    </source>
</evidence>
<keyword evidence="1" id="KW-1133">Transmembrane helix</keyword>